<reference evidence="2 3" key="1">
    <citation type="journal article" date="2012" name="Appl. Environ. Microbiol.">
        <title>Draft genome sequence of a psychrotolerant sulfur-oxidizing bacterium, Sulfuricella denitrificans skB26, and proteomic insights into cold adaptation.</title>
        <authorList>
            <person name="Watanabe T."/>
            <person name="Kojima H."/>
            <person name="Fukui M."/>
        </authorList>
    </citation>
    <scope>NUCLEOTIDE SEQUENCE [LARGE SCALE GENOMIC DNA]</scope>
    <source>
        <strain evidence="3">skB26</strain>
    </source>
</reference>
<proteinExistence type="predicted"/>
<organism evidence="2 3">
    <name type="scientific">Sulfuricella denitrificans (strain DSM 22764 / NBRC 105220 / skB26)</name>
    <dbReference type="NCBI Taxonomy" id="1163617"/>
    <lineage>
        <taxon>Bacteria</taxon>
        <taxon>Pseudomonadati</taxon>
        <taxon>Pseudomonadota</taxon>
        <taxon>Betaproteobacteria</taxon>
        <taxon>Nitrosomonadales</taxon>
        <taxon>Sulfuricellaceae</taxon>
        <taxon>Sulfuricella</taxon>
    </lineage>
</organism>
<evidence type="ECO:0008006" key="4">
    <source>
        <dbReference type="Google" id="ProtNLM"/>
    </source>
</evidence>
<protein>
    <recommendedName>
        <fullName evidence="4">DUF3147 family protein</fullName>
    </recommendedName>
</protein>
<evidence type="ECO:0000256" key="1">
    <source>
        <dbReference type="SAM" id="Phobius"/>
    </source>
</evidence>
<keyword evidence="1" id="KW-0472">Membrane</keyword>
<dbReference type="AlphaFoldDB" id="S6AHJ9"/>
<keyword evidence="1" id="KW-1133">Transmembrane helix</keyword>
<sequence length="116" mass="12723">MWQYTLKIALTAAIVVAISEIAKRNSFWAAALASLPLTSLLALIWLYVETGDTQKVTALAQGIFWLVIPSLLLFVLLPLLLRAGWGFWSSLGTSSVATAAAYFGMAWILERLHINT</sequence>
<dbReference type="RefSeq" id="WP_009204817.1">
    <property type="nucleotide sequence ID" value="NC_022357.1"/>
</dbReference>
<evidence type="ECO:0000313" key="3">
    <source>
        <dbReference type="Proteomes" id="UP000015559"/>
    </source>
</evidence>
<dbReference type="EMBL" id="AP013066">
    <property type="protein sequence ID" value="BAN35626.1"/>
    <property type="molecule type" value="Genomic_DNA"/>
</dbReference>
<dbReference type="OrthoDB" id="47473at2"/>
<keyword evidence="3" id="KW-1185">Reference proteome</keyword>
<gene>
    <name evidence="2" type="ORF">SCD_n01815</name>
</gene>
<accession>S6AHJ9</accession>
<dbReference type="HOGENOM" id="CLU_148666_1_0_4"/>
<feature type="transmembrane region" description="Helical" evidence="1">
    <location>
        <begin position="29"/>
        <end position="48"/>
    </location>
</feature>
<dbReference type="Proteomes" id="UP000015559">
    <property type="component" value="Chromosome"/>
</dbReference>
<dbReference type="STRING" id="1163617.SCD_n01815"/>
<dbReference type="eggNOG" id="ENOG50322Z5">
    <property type="taxonomic scope" value="Bacteria"/>
</dbReference>
<name>S6AHJ9_SULDS</name>
<keyword evidence="1" id="KW-0812">Transmembrane</keyword>
<feature type="transmembrane region" description="Helical" evidence="1">
    <location>
        <begin position="60"/>
        <end position="81"/>
    </location>
</feature>
<feature type="transmembrane region" description="Helical" evidence="1">
    <location>
        <begin position="87"/>
        <end position="109"/>
    </location>
</feature>
<dbReference type="InterPro" id="IPR058117">
    <property type="entry name" value="BV97_02767-like"/>
</dbReference>
<dbReference type="KEGG" id="sdr:SCD_n01815"/>
<evidence type="ECO:0000313" key="2">
    <source>
        <dbReference type="EMBL" id="BAN35626.1"/>
    </source>
</evidence>
<dbReference type="NCBIfam" id="NF006749">
    <property type="entry name" value="PRK09272.1-2"/>
    <property type="match status" value="1"/>
</dbReference>